<gene>
    <name evidence="1" type="ORF">HA252_04775</name>
</gene>
<dbReference type="Proteomes" id="UP000564964">
    <property type="component" value="Unassembled WGS sequence"/>
</dbReference>
<reference evidence="2" key="1">
    <citation type="journal article" date="2020" name="bioRxiv">
        <title>A rank-normalized archaeal taxonomy based on genome phylogeny resolves widespread incomplete and uneven classifications.</title>
        <authorList>
            <person name="Rinke C."/>
            <person name="Chuvochina M."/>
            <person name="Mussig A.J."/>
            <person name="Chaumeil P.-A."/>
            <person name="Waite D.W."/>
            <person name="Whitman W.B."/>
            <person name="Parks D.H."/>
            <person name="Hugenholtz P."/>
        </authorList>
    </citation>
    <scope>NUCLEOTIDE SEQUENCE [LARGE SCALE GENOMIC DNA]</scope>
</reference>
<proteinExistence type="predicted"/>
<comment type="caution">
    <text evidence="1">The sequence shown here is derived from an EMBL/GenBank/DDBJ whole genome shotgun (WGS) entry which is preliminary data.</text>
</comment>
<protein>
    <submittedName>
        <fullName evidence="1">Uncharacterized protein</fullName>
    </submittedName>
</protein>
<dbReference type="EMBL" id="DUGH01000115">
    <property type="protein sequence ID" value="HIH16692.1"/>
    <property type="molecule type" value="Genomic_DNA"/>
</dbReference>
<accession>A0A7J4JG10</accession>
<sequence length="488" mass="54335">MGQPMGGRSWRMRLPRGVRPAIQPNSVFILHALDSSVRPNAALLRKWVAAGHVVPVERVDARGRRIHGQRRHFLVPIKVPEASRDRMGIVHTHSHSEASLGIAFGDGPNIATTTPATYTKKKFVGGRRQAVGHHFKPIEQGEWANTRNLTLNDGESPHRVLKGAGTKTVVATVPFELRPKENVGERRLWGGAQAGTTRTSVVHARLLQRDWNEARRQRDPVVMEAVRAGLETPTLQPVAVFKPLQVPLAVTGQTGAHLRSGHVKIVKLSPTAANRVLDATIERRSIEERAQEARLARNFAGVPGMEVEEKVDPLPRSKRQLAAQRVFAYEVDHGMRVEGLQVFSPQEPVWQLLLAKSGFKVEGGIVTKECREVPLPKVRSKLLIDFIARMAATFSLVKRRGASLSSRNGSSFSPQNVSILGQPLDLDTGFLREKARGIDHLTDWRECLSTLAMFRDRLGIQLPRENLARFFLADLKGSFHPEEWSEKK</sequence>
<evidence type="ECO:0000313" key="1">
    <source>
        <dbReference type="EMBL" id="HIH16692.1"/>
    </source>
</evidence>
<evidence type="ECO:0000313" key="2">
    <source>
        <dbReference type="Proteomes" id="UP000564964"/>
    </source>
</evidence>
<dbReference type="AlphaFoldDB" id="A0A7J4JG10"/>
<organism evidence="1 2">
    <name type="scientific">Candidatus Iainarchaeum sp</name>
    <dbReference type="NCBI Taxonomy" id="3101447"/>
    <lineage>
        <taxon>Archaea</taxon>
        <taxon>Candidatus Iainarchaeota</taxon>
        <taxon>Candidatus Iainarchaeia</taxon>
        <taxon>Candidatus Iainarchaeales</taxon>
        <taxon>Candidatus Iainarchaeaceae</taxon>
        <taxon>Candidatus Iainarchaeum</taxon>
    </lineage>
</organism>
<name>A0A7J4JG10_9ARCH</name>